<evidence type="ECO:0000313" key="14">
    <source>
        <dbReference type="Proteomes" id="UP000187608"/>
    </source>
</evidence>
<evidence type="ECO:0000256" key="10">
    <source>
        <dbReference type="ARBA" id="ARBA00024973"/>
    </source>
</evidence>
<feature type="domain" description="ABC3 transporter permease C-terminal" evidence="12">
    <location>
        <begin position="218"/>
        <end position="329"/>
    </location>
</feature>
<keyword evidence="9 11" id="KW-0472">Membrane</keyword>
<protein>
    <recommendedName>
        <fullName evidence="4">Putative hemin transport system permease protein HrtB</fullName>
    </recommendedName>
</protein>
<evidence type="ECO:0000256" key="11">
    <source>
        <dbReference type="SAM" id="Phobius"/>
    </source>
</evidence>
<evidence type="ECO:0000256" key="8">
    <source>
        <dbReference type="ARBA" id="ARBA00022989"/>
    </source>
</evidence>
<keyword evidence="7 11" id="KW-0812">Transmembrane</keyword>
<evidence type="ECO:0000256" key="2">
    <source>
        <dbReference type="ARBA" id="ARBA00008697"/>
    </source>
</evidence>
<evidence type="ECO:0000259" key="12">
    <source>
        <dbReference type="Pfam" id="PF02687"/>
    </source>
</evidence>
<comment type="function">
    <text evidence="10">Part of the ABC transporter complex hrt involved in hemin import. Responsible for the translocation of the substrate across the membrane.</text>
</comment>
<keyword evidence="14" id="KW-1185">Reference proteome</keyword>
<dbReference type="STRING" id="570947.SAMN05421687_104256"/>
<reference evidence="14" key="1">
    <citation type="submission" date="2017-01" db="EMBL/GenBank/DDBJ databases">
        <authorList>
            <person name="Varghese N."/>
            <person name="Submissions S."/>
        </authorList>
    </citation>
    <scope>NUCLEOTIDE SEQUENCE [LARGE SCALE GENOMIC DNA]</scope>
    <source>
        <strain evidence="14">DSM 23127</strain>
    </source>
</reference>
<organism evidence="13 14">
    <name type="scientific">Salimicrobium flavidum</name>
    <dbReference type="NCBI Taxonomy" id="570947"/>
    <lineage>
        <taxon>Bacteria</taxon>
        <taxon>Bacillati</taxon>
        <taxon>Bacillota</taxon>
        <taxon>Bacilli</taxon>
        <taxon>Bacillales</taxon>
        <taxon>Bacillaceae</taxon>
        <taxon>Salimicrobium</taxon>
    </lineage>
</organism>
<feature type="transmembrane region" description="Helical" evidence="11">
    <location>
        <begin position="218"/>
        <end position="238"/>
    </location>
</feature>
<evidence type="ECO:0000256" key="3">
    <source>
        <dbReference type="ARBA" id="ARBA00011131"/>
    </source>
</evidence>
<dbReference type="PANTHER" id="PTHR43738">
    <property type="entry name" value="ABC TRANSPORTER, MEMBRANE PROTEIN"/>
    <property type="match status" value="1"/>
</dbReference>
<dbReference type="InterPro" id="IPR003838">
    <property type="entry name" value="ABC3_permease_C"/>
</dbReference>
<gene>
    <name evidence="13" type="ORF">SAMN05421687_104256</name>
</gene>
<dbReference type="Proteomes" id="UP000187608">
    <property type="component" value="Unassembled WGS sequence"/>
</dbReference>
<name>A0A1N7JAA7_9BACI</name>
<evidence type="ECO:0000256" key="7">
    <source>
        <dbReference type="ARBA" id="ARBA00022692"/>
    </source>
</evidence>
<keyword evidence="8 11" id="KW-1133">Transmembrane helix</keyword>
<evidence type="ECO:0000313" key="13">
    <source>
        <dbReference type="EMBL" id="SIS46207.1"/>
    </source>
</evidence>
<dbReference type="InterPro" id="IPR051125">
    <property type="entry name" value="ABC-4/HrtB_transporter"/>
</dbReference>
<evidence type="ECO:0000256" key="1">
    <source>
        <dbReference type="ARBA" id="ARBA00004651"/>
    </source>
</evidence>
<dbReference type="RefSeq" id="WP_076558493.1">
    <property type="nucleotide sequence ID" value="NZ_FTOC01000004.1"/>
</dbReference>
<evidence type="ECO:0000256" key="5">
    <source>
        <dbReference type="ARBA" id="ARBA00022448"/>
    </source>
</evidence>
<dbReference type="AlphaFoldDB" id="A0A1N7JAA7"/>
<feature type="transmembrane region" description="Helical" evidence="11">
    <location>
        <begin position="301"/>
        <end position="322"/>
    </location>
</feature>
<feature type="transmembrane region" description="Helical" evidence="11">
    <location>
        <begin position="259"/>
        <end position="281"/>
    </location>
</feature>
<dbReference type="OrthoDB" id="384327at2"/>
<dbReference type="GO" id="GO:0005886">
    <property type="term" value="C:plasma membrane"/>
    <property type="evidence" value="ECO:0007669"/>
    <property type="project" value="UniProtKB-SubCell"/>
</dbReference>
<dbReference type="EMBL" id="FTOC01000004">
    <property type="protein sequence ID" value="SIS46207.1"/>
    <property type="molecule type" value="Genomic_DNA"/>
</dbReference>
<dbReference type="PANTHER" id="PTHR43738:SF1">
    <property type="entry name" value="HEMIN TRANSPORT SYSTEM PERMEASE PROTEIN HRTB-RELATED"/>
    <property type="match status" value="1"/>
</dbReference>
<comment type="subcellular location">
    <subcellularLocation>
        <location evidence="1">Cell membrane</location>
        <topology evidence="1">Multi-pass membrane protein</topology>
    </subcellularLocation>
</comment>
<accession>A0A1N7JAA7</accession>
<keyword evidence="6" id="KW-1003">Cell membrane</keyword>
<comment type="subunit">
    <text evidence="3">The complex is composed of two ATP-binding proteins (HrtA), two transmembrane proteins (HrtB) and a solute-binding protein.</text>
</comment>
<evidence type="ECO:0000256" key="9">
    <source>
        <dbReference type="ARBA" id="ARBA00023136"/>
    </source>
</evidence>
<dbReference type="Pfam" id="PF02687">
    <property type="entry name" value="FtsX"/>
    <property type="match status" value="1"/>
</dbReference>
<sequence length="338" mass="37849">MNMALKEMKKNKTRFLIIGAVVFLISLLVFLLSGLSNGLSEDNMASIRNLPDGTFHMSEEAEGSYTQSLIEEETIQENTEDESFAFSVQMGALETGTQKHSLAFFTTTAPSHFPDVQEGHVFVDQSLKQEGVTAGEDLEHPQSGRSLVVSGFVDNERFSHAPVAFTNAEDFRTMFRMDQKQVLYTSKNVDIKGLDAFSKKEFLASIPSYQAEQMTLSMILWFLVLISGMLFAIFFYMMNVQKTGMFGILKAIGFHTRDLFIMMWTQMLMITFLSVLLSVIISQVASFLLPETMPYDLPLETTLWLAGLFFAVGFLGSTLSGLHIRQIKPLEAIQQGEG</sequence>
<evidence type="ECO:0000256" key="6">
    <source>
        <dbReference type="ARBA" id="ARBA00022475"/>
    </source>
</evidence>
<proteinExistence type="inferred from homology"/>
<keyword evidence="5" id="KW-0813">Transport</keyword>
<evidence type="ECO:0000256" key="4">
    <source>
        <dbReference type="ARBA" id="ARBA00016962"/>
    </source>
</evidence>
<comment type="similarity">
    <text evidence="2">Belongs to the ABC-4 integral membrane protein family. HrtB subfamily.</text>
</comment>